<organism evidence="17 18">
    <name type="scientific">Candidatus Defluviibacterium haderslevense</name>
    <dbReference type="NCBI Taxonomy" id="2981993"/>
    <lineage>
        <taxon>Bacteria</taxon>
        <taxon>Pseudomonadati</taxon>
        <taxon>Bacteroidota</taxon>
        <taxon>Saprospiria</taxon>
        <taxon>Saprospirales</taxon>
        <taxon>Saprospiraceae</taxon>
        <taxon>Candidatus Defluviibacterium</taxon>
    </lineage>
</organism>
<feature type="active site" description="Proton acceptor" evidence="9 10">
    <location>
        <position position="203"/>
    </location>
</feature>
<feature type="binding site" evidence="9">
    <location>
        <position position="267"/>
    </location>
    <ligand>
        <name>sn-glycerol 3-phosphate</name>
        <dbReference type="ChEBI" id="CHEBI:57597"/>
    </ligand>
</feature>
<feature type="binding site" evidence="9">
    <location>
        <position position="256"/>
    </location>
    <ligand>
        <name>sn-glycerol 3-phosphate</name>
        <dbReference type="ChEBI" id="CHEBI:57597"/>
    </ligand>
</feature>
<dbReference type="GO" id="GO:0008654">
    <property type="term" value="P:phospholipid biosynthetic process"/>
    <property type="evidence" value="ECO:0007669"/>
    <property type="project" value="UniProtKB-KW"/>
</dbReference>
<evidence type="ECO:0000259" key="15">
    <source>
        <dbReference type="Pfam" id="PF01210"/>
    </source>
</evidence>
<comment type="subcellular location">
    <subcellularLocation>
        <location evidence="9">Cytoplasm</location>
    </subcellularLocation>
</comment>
<evidence type="ECO:0000256" key="3">
    <source>
        <dbReference type="ARBA" id="ARBA00022857"/>
    </source>
</evidence>
<keyword evidence="9" id="KW-0547">Nucleotide-binding</keyword>
<evidence type="ECO:0000256" key="11">
    <source>
        <dbReference type="PIRSR" id="PIRSR000114-2"/>
    </source>
</evidence>
<dbReference type="GO" id="GO:0005975">
    <property type="term" value="P:carbohydrate metabolic process"/>
    <property type="evidence" value="ECO:0007669"/>
    <property type="project" value="InterPro"/>
</dbReference>
<feature type="binding site" evidence="9">
    <location>
        <position position="36"/>
    </location>
    <ligand>
        <name>NADPH</name>
        <dbReference type="ChEBI" id="CHEBI:57783"/>
    </ligand>
</feature>
<dbReference type="GO" id="GO:0006650">
    <property type="term" value="P:glycerophospholipid metabolic process"/>
    <property type="evidence" value="ECO:0007669"/>
    <property type="project" value="UniProtKB-UniRule"/>
</dbReference>
<keyword evidence="7 9" id="KW-0594">Phospholipid biosynthesis</keyword>
<comment type="similarity">
    <text evidence="1 9 13">Belongs to the NAD-dependent glycerol-3-phosphate dehydrogenase family.</text>
</comment>
<dbReference type="InterPro" id="IPR008927">
    <property type="entry name" value="6-PGluconate_DH-like_C_sf"/>
</dbReference>
<dbReference type="GO" id="GO:0047952">
    <property type="term" value="F:glycerol-3-phosphate dehydrogenase [NAD(P)+] activity"/>
    <property type="evidence" value="ECO:0007669"/>
    <property type="project" value="UniProtKB-UniRule"/>
</dbReference>
<evidence type="ECO:0000256" key="4">
    <source>
        <dbReference type="ARBA" id="ARBA00023002"/>
    </source>
</evidence>
<evidence type="ECO:0000256" key="1">
    <source>
        <dbReference type="ARBA" id="ARBA00011009"/>
    </source>
</evidence>
<feature type="binding site" evidence="9">
    <location>
        <position position="35"/>
    </location>
    <ligand>
        <name>NADPH</name>
        <dbReference type="ChEBI" id="CHEBI:57783"/>
    </ligand>
</feature>
<feature type="binding site" evidence="9">
    <location>
        <position position="266"/>
    </location>
    <ligand>
        <name>sn-glycerol 3-phosphate</name>
        <dbReference type="ChEBI" id="CHEBI:57597"/>
    </ligand>
</feature>
<dbReference type="PANTHER" id="PTHR11728:SF1">
    <property type="entry name" value="GLYCEROL-3-PHOSPHATE DEHYDROGENASE [NAD(+)] 2, CHLOROPLASTIC"/>
    <property type="match status" value="1"/>
</dbReference>
<keyword evidence="4 9" id="KW-0560">Oxidoreductase</keyword>
<dbReference type="NCBIfam" id="NF000942">
    <property type="entry name" value="PRK00094.1-4"/>
    <property type="match status" value="1"/>
</dbReference>
<feature type="binding site" evidence="9">
    <location>
        <position position="16"/>
    </location>
    <ligand>
        <name>NADPH</name>
        <dbReference type="ChEBI" id="CHEBI:57783"/>
    </ligand>
</feature>
<dbReference type="InterPro" id="IPR011128">
    <property type="entry name" value="G3P_DH_NAD-dep_N"/>
</dbReference>
<dbReference type="EC" id="1.1.1.94" evidence="9"/>
<feature type="binding site" evidence="9">
    <location>
        <position position="203"/>
    </location>
    <ligand>
        <name>sn-glycerol 3-phosphate</name>
        <dbReference type="ChEBI" id="CHEBI:57597"/>
    </ligand>
</feature>
<evidence type="ECO:0000256" key="12">
    <source>
        <dbReference type="PIRSR" id="PIRSR000114-3"/>
    </source>
</evidence>
<dbReference type="PIRSF" id="PIRSF000114">
    <property type="entry name" value="Glycerol-3-P_dh"/>
    <property type="match status" value="1"/>
</dbReference>
<feature type="binding site" evidence="11">
    <location>
        <position position="105"/>
    </location>
    <ligand>
        <name>substrate</name>
    </ligand>
</feature>
<dbReference type="Gene3D" id="3.40.50.720">
    <property type="entry name" value="NAD(P)-binding Rossmann-like Domain"/>
    <property type="match status" value="1"/>
</dbReference>
<evidence type="ECO:0000313" key="17">
    <source>
        <dbReference type="EMBL" id="MBK9717848.1"/>
    </source>
</evidence>
<dbReference type="FunFam" id="1.10.1040.10:FF:000001">
    <property type="entry name" value="Glycerol-3-phosphate dehydrogenase [NAD(P)+]"/>
    <property type="match status" value="1"/>
</dbReference>
<evidence type="ECO:0000256" key="2">
    <source>
        <dbReference type="ARBA" id="ARBA00022516"/>
    </source>
</evidence>
<dbReference type="NCBIfam" id="NF000940">
    <property type="entry name" value="PRK00094.1-2"/>
    <property type="match status" value="1"/>
</dbReference>
<feature type="binding site" evidence="9">
    <location>
        <position position="291"/>
    </location>
    <ligand>
        <name>NADPH</name>
        <dbReference type="ChEBI" id="CHEBI:57783"/>
    </ligand>
</feature>
<comment type="caution">
    <text evidence="9">Lacks conserved residue(s) required for the propagation of feature annotation.</text>
</comment>
<evidence type="ECO:0000256" key="13">
    <source>
        <dbReference type="RuleBase" id="RU000437"/>
    </source>
</evidence>
<dbReference type="PANTHER" id="PTHR11728">
    <property type="entry name" value="GLYCEROL-3-PHOSPHATE DEHYDROGENASE"/>
    <property type="match status" value="1"/>
</dbReference>
<dbReference type="HAMAP" id="MF_00394">
    <property type="entry name" value="NAD_Glyc3P_dehydrog"/>
    <property type="match status" value="1"/>
</dbReference>
<dbReference type="Proteomes" id="UP000808349">
    <property type="component" value="Unassembled WGS sequence"/>
</dbReference>
<evidence type="ECO:0000256" key="8">
    <source>
        <dbReference type="ARBA" id="ARBA00023264"/>
    </source>
</evidence>
<comment type="catalytic activity">
    <reaction evidence="9">
        <text>sn-glycerol 3-phosphate + NAD(+) = dihydroxyacetone phosphate + NADH + H(+)</text>
        <dbReference type="Rhea" id="RHEA:11092"/>
        <dbReference type="ChEBI" id="CHEBI:15378"/>
        <dbReference type="ChEBI" id="CHEBI:57540"/>
        <dbReference type="ChEBI" id="CHEBI:57597"/>
        <dbReference type="ChEBI" id="CHEBI:57642"/>
        <dbReference type="ChEBI" id="CHEBI:57945"/>
        <dbReference type="EC" id="1.1.1.94"/>
    </reaction>
</comment>
<dbReference type="GO" id="GO:0046168">
    <property type="term" value="P:glycerol-3-phosphate catabolic process"/>
    <property type="evidence" value="ECO:0007669"/>
    <property type="project" value="InterPro"/>
</dbReference>
<comment type="function">
    <text evidence="9">Catalyzes the reduction of the glycolytic intermediate dihydroxyacetone phosphate (DHAP) to sn-glycerol 3-phosphate (G3P), the key precursor for phospholipid synthesis.</text>
</comment>
<evidence type="ECO:0000256" key="10">
    <source>
        <dbReference type="PIRSR" id="PIRSR000114-1"/>
    </source>
</evidence>
<proteinExistence type="inferred from homology"/>
<dbReference type="Gene3D" id="1.10.1040.10">
    <property type="entry name" value="N-(1-d-carboxylethyl)-l-norvaline Dehydrogenase, domain 2"/>
    <property type="match status" value="1"/>
</dbReference>
<feature type="binding site" evidence="9">
    <location>
        <position position="15"/>
    </location>
    <ligand>
        <name>NADPH</name>
        <dbReference type="ChEBI" id="CHEBI:57783"/>
    </ligand>
</feature>
<evidence type="ECO:0000256" key="6">
    <source>
        <dbReference type="ARBA" id="ARBA00023098"/>
    </source>
</evidence>
<keyword evidence="8 9" id="KW-1208">Phospholipid metabolism</keyword>
<comment type="catalytic activity">
    <reaction evidence="9 14">
        <text>sn-glycerol 3-phosphate + NADP(+) = dihydroxyacetone phosphate + NADPH + H(+)</text>
        <dbReference type="Rhea" id="RHEA:11096"/>
        <dbReference type="ChEBI" id="CHEBI:15378"/>
        <dbReference type="ChEBI" id="CHEBI:57597"/>
        <dbReference type="ChEBI" id="CHEBI:57642"/>
        <dbReference type="ChEBI" id="CHEBI:57783"/>
        <dbReference type="ChEBI" id="CHEBI:58349"/>
        <dbReference type="EC" id="1.1.1.94"/>
    </reaction>
</comment>
<keyword evidence="3 9" id="KW-0521">NADP</keyword>
<evidence type="ECO:0000259" key="16">
    <source>
        <dbReference type="Pfam" id="PF07479"/>
    </source>
</evidence>
<feature type="binding site" evidence="9">
    <location>
        <position position="293"/>
    </location>
    <ligand>
        <name>NADPH</name>
        <dbReference type="ChEBI" id="CHEBI:57783"/>
    </ligand>
</feature>
<gene>
    <name evidence="9" type="primary">gpsA</name>
    <name evidence="17" type="ORF">IPO85_10100</name>
</gene>
<dbReference type="EMBL" id="JADKFW010000005">
    <property type="protein sequence ID" value="MBK9717848.1"/>
    <property type="molecule type" value="Genomic_DNA"/>
</dbReference>
<name>A0A9D7S9R6_9BACT</name>
<dbReference type="SUPFAM" id="SSF48179">
    <property type="entry name" value="6-phosphogluconate dehydrogenase C-terminal domain-like"/>
    <property type="match status" value="1"/>
</dbReference>
<feature type="binding site" evidence="9">
    <location>
        <position position="148"/>
    </location>
    <ligand>
        <name>sn-glycerol 3-phosphate</name>
        <dbReference type="ChEBI" id="CHEBI:57597"/>
    </ligand>
</feature>
<feature type="binding site" evidence="9">
    <location>
        <position position="268"/>
    </location>
    <ligand>
        <name>sn-glycerol 3-phosphate</name>
        <dbReference type="ChEBI" id="CHEBI:57597"/>
    </ligand>
</feature>
<feature type="binding site" evidence="9">
    <location>
        <position position="267"/>
    </location>
    <ligand>
        <name>NADPH</name>
        <dbReference type="ChEBI" id="CHEBI:57783"/>
    </ligand>
</feature>
<dbReference type="InterPro" id="IPR036291">
    <property type="entry name" value="NAD(P)-bd_dom_sf"/>
</dbReference>
<accession>A0A9D7S9R6</accession>
<dbReference type="GO" id="GO:0051287">
    <property type="term" value="F:NAD binding"/>
    <property type="evidence" value="ECO:0007669"/>
    <property type="project" value="InterPro"/>
</dbReference>
<dbReference type="SUPFAM" id="SSF51735">
    <property type="entry name" value="NAD(P)-binding Rossmann-fold domains"/>
    <property type="match status" value="1"/>
</dbReference>
<feature type="binding site" evidence="9">
    <location>
        <position position="105"/>
    </location>
    <ligand>
        <name>NADPH</name>
        <dbReference type="ChEBI" id="CHEBI:57783"/>
    </ligand>
</feature>
<sequence>MNYKKAKVGVVGAGSFGTTIATLLAHNSEVLLFSRKKEVVDRINNENVHLNIKLSPKIKATDHIDELIHECGLIFPVVPSESFRSTIQAMSPYLTPGHILIHGTKGLDISDISLNELSKTQISRKHIHTMSEVIRAESQVVRVGCLAGPNLYKEILDGQPTACVIASEYDEVIKIGSEYLTSKYFFVFGSYDLVGAEMAGALKNIIALASGMLAGRGLGKNIQAMLITRGLREMIELGRCVGATHRSFLGTAGIGDLIATATSDKSRNFTFGMRFGRGEKMKDIIDSMDEVVEGVRTVRIAYQLAKSYQLRVPIIQMIYSVIFESFELDKAIQFLMRYPFGPDVDFI</sequence>
<feature type="binding site" evidence="9">
    <location>
        <position position="105"/>
    </location>
    <ligand>
        <name>sn-glycerol 3-phosphate</name>
        <dbReference type="ChEBI" id="CHEBI:57597"/>
    </ligand>
</feature>
<reference evidence="17 18" key="1">
    <citation type="submission" date="2020-10" db="EMBL/GenBank/DDBJ databases">
        <title>Connecting structure to function with the recovery of over 1000 high-quality activated sludge metagenome-assembled genomes encoding full-length rRNA genes using long-read sequencing.</title>
        <authorList>
            <person name="Singleton C.M."/>
            <person name="Petriglieri F."/>
            <person name="Kristensen J.M."/>
            <person name="Kirkegaard R.H."/>
            <person name="Michaelsen T.Y."/>
            <person name="Andersen M.H."/>
            <person name="Karst S.M."/>
            <person name="Dueholm M.S."/>
            <person name="Nielsen P.H."/>
            <person name="Albertsen M."/>
        </authorList>
    </citation>
    <scope>NUCLEOTIDE SEQUENCE [LARGE SCALE GENOMIC DNA]</scope>
    <source>
        <strain evidence="17">Ribe_18-Q3-R11-54_BAT3C.373</strain>
    </source>
</reference>
<evidence type="ECO:0000313" key="18">
    <source>
        <dbReference type="Proteomes" id="UP000808349"/>
    </source>
</evidence>
<feature type="binding site" evidence="11">
    <location>
        <begin position="267"/>
        <end position="268"/>
    </location>
    <ligand>
        <name>substrate</name>
    </ligand>
</feature>
<evidence type="ECO:0000256" key="7">
    <source>
        <dbReference type="ARBA" id="ARBA00023209"/>
    </source>
</evidence>
<comment type="caution">
    <text evidence="17">The sequence shown here is derived from an EMBL/GenBank/DDBJ whole genome shotgun (WGS) entry which is preliminary data.</text>
</comment>
<feature type="binding site" evidence="12">
    <location>
        <begin position="12"/>
        <end position="17"/>
    </location>
    <ligand>
        <name>NAD(+)</name>
        <dbReference type="ChEBI" id="CHEBI:57540"/>
    </ligand>
</feature>
<evidence type="ECO:0000256" key="5">
    <source>
        <dbReference type="ARBA" id="ARBA00023027"/>
    </source>
</evidence>
<evidence type="ECO:0000256" key="9">
    <source>
        <dbReference type="HAMAP-Rule" id="MF_00394"/>
    </source>
</evidence>
<keyword evidence="9" id="KW-0963">Cytoplasm</keyword>
<dbReference type="Pfam" id="PF01210">
    <property type="entry name" value="NAD_Gly3P_dh_N"/>
    <property type="match status" value="1"/>
</dbReference>
<dbReference type="GO" id="GO:0046167">
    <property type="term" value="P:glycerol-3-phosphate biosynthetic process"/>
    <property type="evidence" value="ECO:0007669"/>
    <property type="project" value="UniProtKB-UniRule"/>
</dbReference>
<keyword evidence="5 9" id="KW-0520">NAD</keyword>
<dbReference type="PROSITE" id="PS00957">
    <property type="entry name" value="NAD_G3PDH"/>
    <property type="match status" value="1"/>
</dbReference>
<comment type="pathway">
    <text evidence="9">Membrane lipid metabolism; glycerophospholipid metabolism.</text>
</comment>
<dbReference type="InterPro" id="IPR006168">
    <property type="entry name" value="G3P_DH_NAD-dep"/>
</dbReference>
<dbReference type="AlphaFoldDB" id="A0A9D7S9R6"/>
<keyword evidence="6 9" id="KW-0443">Lipid metabolism</keyword>
<dbReference type="PRINTS" id="PR00077">
    <property type="entry name" value="GPDHDRGNASE"/>
</dbReference>
<dbReference type="Pfam" id="PF07479">
    <property type="entry name" value="NAD_Gly3P_dh_C"/>
    <property type="match status" value="1"/>
</dbReference>
<protein>
    <recommendedName>
        <fullName evidence="9">Glycerol-3-phosphate dehydrogenase [NAD(P)+]</fullName>
        <ecNumber evidence="9">1.1.1.94</ecNumber>
    </recommendedName>
    <alternativeName>
        <fullName evidence="9">NAD(P)(+)-dependent glycerol-3-phosphate dehydrogenase</fullName>
    </alternativeName>
    <alternativeName>
        <fullName evidence="9">NAD(P)H-dependent dihydroxyacetone-phosphate reductase</fullName>
    </alternativeName>
</protein>
<feature type="domain" description="Glycerol-3-phosphate dehydrogenase NAD-dependent C-terminal" evidence="16">
    <location>
        <begin position="192"/>
        <end position="332"/>
    </location>
</feature>
<keyword evidence="2 9" id="KW-0444">Lipid biosynthesis</keyword>
<dbReference type="InterPro" id="IPR013328">
    <property type="entry name" value="6PGD_dom2"/>
</dbReference>
<feature type="domain" description="Glycerol-3-phosphate dehydrogenase NAD-dependent N-terminal" evidence="15">
    <location>
        <begin position="7"/>
        <end position="170"/>
    </location>
</feature>
<dbReference type="GO" id="GO:0005829">
    <property type="term" value="C:cytosol"/>
    <property type="evidence" value="ECO:0007669"/>
    <property type="project" value="TreeGrafter"/>
</dbReference>
<feature type="binding site" evidence="12">
    <location>
        <position position="267"/>
    </location>
    <ligand>
        <name>NAD(+)</name>
        <dbReference type="ChEBI" id="CHEBI:57540"/>
    </ligand>
</feature>
<dbReference type="InterPro" id="IPR006109">
    <property type="entry name" value="G3P_DH_NAD-dep_C"/>
</dbReference>
<evidence type="ECO:0000256" key="14">
    <source>
        <dbReference type="RuleBase" id="RU000439"/>
    </source>
</evidence>